<keyword evidence="4" id="KW-1185">Reference proteome</keyword>
<gene>
    <name evidence="3" type="ORF">MHBO_001957</name>
</gene>
<dbReference type="Proteomes" id="UP001439008">
    <property type="component" value="Unassembled WGS sequence"/>
</dbReference>
<dbReference type="Gene3D" id="3.40.50.1820">
    <property type="entry name" value="alpha/beta hydrolase"/>
    <property type="match status" value="1"/>
</dbReference>
<dbReference type="InterPro" id="IPR000073">
    <property type="entry name" value="AB_hydrolase_1"/>
</dbReference>
<feature type="compositionally biased region" description="Low complexity" evidence="1">
    <location>
        <begin position="269"/>
        <end position="278"/>
    </location>
</feature>
<dbReference type="InterPro" id="IPR029058">
    <property type="entry name" value="AB_hydrolase_fold"/>
</dbReference>
<comment type="caution">
    <text evidence="3">The sequence shown here is derived from an EMBL/GenBank/DDBJ whole genome shotgun (WGS) entry which is preliminary data.</text>
</comment>
<dbReference type="SUPFAM" id="SSF53474">
    <property type="entry name" value="alpha/beta-Hydrolases"/>
    <property type="match status" value="1"/>
</dbReference>
<evidence type="ECO:0000313" key="3">
    <source>
        <dbReference type="EMBL" id="MES1920269.1"/>
    </source>
</evidence>
<dbReference type="PANTHER" id="PTHR12277">
    <property type="entry name" value="ALPHA/BETA HYDROLASE DOMAIN-CONTAINING PROTEIN"/>
    <property type="match status" value="1"/>
</dbReference>
<evidence type="ECO:0000256" key="1">
    <source>
        <dbReference type="SAM" id="MobiDB-lite"/>
    </source>
</evidence>
<dbReference type="EMBL" id="JBDODL010000578">
    <property type="protein sequence ID" value="MES1920269.1"/>
    <property type="molecule type" value="Genomic_DNA"/>
</dbReference>
<feature type="region of interest" description="Disordered" evidence="1">
    <location>
        <begin position="266"/>
        <end position="286"/>
    </location>
</feature>
<evidence type="ECO:0000313" key="4">
    <source>
        <dbReference type="Proteomes" id="UP001439008"/>
    </source>
</evidence>
<reference evidence="3 4" key="1">
    <citation type="journal article" date="2024" name="BMC Biol.">
        <title>Comparative genomics of Ascetosporea gives new insight into the evolutionary basis for animal parasitism in Rhizaria.</title>
        <authorList>
            <person name="Hiltunen Thoren M."/>
            <person name="Onut-Brannstrom I."/>
            <person name="Alfjorden A."/>
            <person name="Peckova H."/>
            <person name="Swords F."/>
            <person name="Hooper C."/>
            <person name="Holzer A.S."/>
            <person name="Bass D."/>
            <person name="Burki F."/>
        </authorList>
    </citation>
    <scope>NUCLEOTIDE SEQUENCE [LARGE SCALE GENOMIC DNA]</scope>
    <source>
        <strain evidence="3">20-A016</strain>
    </source>
</reference>
<feature type="domain" description="AB hydrolase-1" evidence="2">
    <location>
        <begin position="49"/>
        <end position="159"/>
    </location>
</feature>
<sequence length="286" mass="32298">MWGFSPLNRFLFRPPNPPDYTSKHFDGNLVTVEGLACLLFPKRHSRYFVIYFHGNATDLGGAFIFTEMISKVLKVTVLCIDYPGYGLSPGYSTEETVNEAAEKVYNFVHKIARVPTERIILFGTSIGTGICIDLAEKLERKNEKVALLVLVSAFTSINSVVKHKAGNFLSKMFSEQFNSVEKIGGIHSRILIFHGIEDKLIPYTQAIDLAENSNNSTLFLKEGMTHNEGYDLREDILDKINYSFNMKGPDPFNINYALFKNEFDHSESSSDSNESFLSKYSDLPED</sequence>
<dbReference type="Pfam" id="PF00561">
    <property type="entry name" value="Abhydrolase_1"/>
    <property type="match status" value="1"/>
</dbReference>
<evidence type="ECO:0000259" key="2">
    <source>
        <dbReference type="Pfam" id="PF00561"/>
    </source>
</evidence>
<organism evidence="3 4">
    <name type="scientific">Bonamia ostreae</name>
    <dbReference type="NCBI Taxonomy" id="126728"/>
    <lineage>
        <taxon>Eukaryota</taxon>
        <taxon>Sar</taxon>
        <taxon>Rhizaria</taxon>
        <taxon>Endomyxa</taxon>
        <taxon>Ascetosporea</taxon>
        <taxon>Haplosporida</taxon>
        <taxon>Bonamia</taxon>
    </lineage>
</organism>
<proteinExistence type="predicted"/>
<protein>
    <recommendedName>
        <fullName evidence="2">AB hydrolase-1 domain-containing protein</fullName>
    </recommendedName>
</protein>
<name>A0ABV2AKR5_9EUKA</name>
<dbReference type="PANTHER" id="PTHR12277:SF197">
    <property type="entry name" value="CHROMOSOME UNDETERMINED SCAFFOLD_38, WHOLE GENOME SHOTGUN SEQUENCE"/>
    <property type="match status" value="1"/>
</dbReference>
<accession>A0ABV2AKR5</accession>